<dbReference type="Gene3D" id="3.30.700.10">
    <property type="entry name" value="Glycoprotein, Type 4 Pilin"/>
    <property type="match status" value="1"/>
</dbReference>
<organism evidence="3">
    <name type="scientific">mine drainage metagenome</name>
    <dbReference type="NCBI Taxonomy" id="410659"/>
    <lineage>
        <taxon>unclassified sequences</taxon>
        <taxon>metagenomes</taxon>
        <taxon>ecological metagenomes</taxon>
    </lineage>
</organism>
<reference evidence="3" key="1">
    <citation type="submission" date="2016-10" db="EMBL/GenBank/DDBJ databases">
        <title>Sequence of Gallionella enrichment culture.</title>
        <authorList>
            <person name="Poehlein A."/>
            <person name="Muehling M."/>
            <person name="Daniel R."/>
        </authorList>
    </citation>
    <scope>NUCLEOTIDE SEQUENCE</scope>
</reference>
<dbReference type="Pfam" id="PF16732">
    <property type="entry name" value="ComP_DUS"/>
    <property type="match status" value="1"/>
</dbReference>
<dbReference type="InterPro" id="IPR031982">
    <property type="entry name" value="PilE-like"/>
</dbReference>
<dbReference type="GO" id="GO:0043683">
    <property type="term" value="P:type IV pilus assembly"/>
    <property type="evidence" value="ECO:0007669"/>
    <property type="project" value="InterPro"/>
</dbReference>
<dbReference type="PROSITE" id="PS00409">
    <property type="entry name" value="PROKAR_NTER_METHYL"/>
    <property type="match status" value="1"/>
</dbReference>
<dbReference type="NCBIfam" id="TIGR02532">
    <property type="entry name" value="IV_pilin_GFxxxE"/>
    <property type="match status" value="1"/>
</dbReference>
<protein>
    <submittedName>
        <fullName evidence="3">Fimbrial protein</fullName>
    </submittedName>
</protein>
<evidence type="ECO:0000313" key="3">
    <source>
        <dbReference type="EMBL" id="OIR19811.1"/>
    </source>
</evidence>
<dbReference type="GO" id="GO:0015628">
    <property type="term" value="P:protein secretion by the type II secretion system"/>
    <property type="evidence" value="ECO:0007669"/>
    <property type="project" value="InterPro"/>
</dbReference>
<dbReference type="Pfam" id="PF07963">
    <property type="entry name" value="N_methyl"/>
    <property type="match status" value="1"/>
</dbReference>
<evidence type="ECO:0000256" key="2">
    <source>
        <dbReference type="SAM" id="Phobius"/>
    </source>
</evidence>
<comment type="caution">
    <text evidence="3">The sequence shown here is derived from an EMBL/GenBank/DDBJ whole genome shotgun (WGS) entry which is preliminary data.</text>
</comment>
<keyword evidence="2" id="KW-0472">Membrane</keyword>
<dbReference type="EMBL" id="MLJW01000001">
    <property type="protein sequence ID" value="OIR19811.1"/>
    <property type="molecule type" value="Genomic_DNA"/>
</dbReference>
<evidence type="ECO:0000256" key="1">
    <source>
        <dbReference type="ARBA" id="ARBA00022481"/>
    </source>
</evidence>
<accession>A0A1J5TI28</accession>
<name>A0A1J5TI28_9ZZZZ</name>
<keyword evidence="2" id="KW-0812">Transmembrane</keyword>
<dbReference type="GO" id="GO:0015627">
    <property type="term" value="C:type II protein secretion system complex"/>
    <property type="evidence" value="ECO:0007669"/>
    <property type="project" value="InterPro"/>
</dbReference>
<dbReference type="PRINTS" id="PR00813">
    <property type="entry name" value="BCTERIALGSPG"/>
</dbReference>
<gene>
    <name evidence="3" type="primary">fimA_1</name>
    <name evidence="3" type="ORF">GALL_06950</name>
</gene>
<dbReference type="AlphaFoldDB" id="A0A1J5TI28"/>
<keyword evidence="2" id="KW-1133">Transmembrane helix</keyword>
<feature type="transmembrane region" description="Helical" evidence="2">
    <location>
        <begin position="12"/>
        <end position="35"/>
    </location>
</feature>
<sequence length="147" mass="15436">MVKVTSRYSAGFTLLELMVAVAVAGILATIALQAYGSYVVSSKLSESFSMLSDYRLKMEQFKQDNRSYADSLNPNACGVAPPSTNRYFSFGCVIAASGTQYTATASNQAGAGLGKAADYSYSIDQDGIQNTPAFAGAPGPAGSWKNK</sequence>
<keyword evidence="1" id="KW-0488">Methylation</keyword>
<dbReference type="InterPro" id="IPR045584">
    <property type="entry name" value="Pilin-like"/>
</dbReference>
<dbReference type="InterPro" id="IPR000983">
    <property type="entry name" value="Bac_GSPG_pilin"/>
</dbReference>
<dbReference type="SUPFAM" id="SSF54523">
    <property type="entry name" value="Pili subunits"/>
    <property type="match status" value="1"/>
</dbReference>
<dbReference type="InterPro" id="IPR012902">
    <property type="entry name" value="N_methyl_site"/>
</dbReference>
<proteinExistence type="predicted"/>